<accession>A0A1G5UUU8</accession>
<dbReference type="EMBL" id="FMXA01000003">
    <property type="protein sequence ID" value="SDA37349.1"/>
    <property type="molecule type" value="Genomic_DNA"/>
</dbReference>
<dbReference type="OrthoDB" id="1632085at2"/>
<keyword evidence="3" id="KW-1185">Reference proteome</keyword>
<evidence type="ECO:0000313" key="2">
    <source>
        <dbReference type="EMBL" id="SDA37349.1"/>
    </source>
</evidence>
<sequence length="234" mass="26704">MSMLMMGLKGIGAVLLFVLLCPILYTVRLNDRKLAVTVRLFLCVPLRREFDFSGESEEAQEEMAPPPEVEKSKMDDVVTESSPSPEETVENPSAETEIMEEMKPDVSEDMPPDGDNGPSVWQQIEFAWTHGFMRRTFQDVKRILAHSWPGYFYITGRFGTGDPMQTGIIAGVADAVMYRETRYIEYDFTEKVNTLEGRCGGFINPLVILWIAVRWMMCGETRAFWHFREGINHG</sequence>
<protein>
    <recommendedName>
        <fullName evidence="4">DUF2953 domain-containing protein</fullName>
    </recommendedName>
</protein>
<dbReference type="Proteomes" id="UP000199689">
    <property type="component" value="Unassembled WGS sequence"/>
</dbReference>
<evidence type="ECO:0008006" key="4">
    <source>
        <dbReference type="Google" id="ProtNLM"/>
    </source>
</evidence>
<gene>
    <name evidence="2" type="ORF">SAMN02910343_00095</name>
</gene>
<proteinExistence type="predicted"/>
<name>A0A1G5UUU8_9FIRM</name>
<reference evidence="2 3" key="1">
    <citation type="submission" date="2016-10" db="EMBL/GenBank/DDBJ databases">
        <authorList>
            <person name="de Groot N.N."/>
        </authorList>
    </citation>
    <scope>NUCLEOTIDE SEQUENCE [LARGE SCALE GENOMIC DNA]</scope>
    <source>
        <strain evidence="2 3">DSM 15230</strain>
    </source>
</reference>
<evidence type="ECO:0000256" key="1">
    <source>
        <dbReference type="SAM" id="MobiDB-lite"/>
    </source>
</evidence>
<dbReference type="STRING" id="209880.SAMN02910343_00095"/>
<dbReference type="RefSeq" id="WP_091362693.1">
    <property type="nucleotide sequence ID" value="NZ_FMXA01000003.1"/>
</dbReference>
<dbReference type="GeneID" id="87755151"/>
<feature type="compositionally biased region" description="Low complexity" evidence="1">
    <location>
        <begin position="79"/>
        <end position="93"/>
    </location>
</feature>
<organism evidence="2 3">
    <name type="scientific">Allisonella histaminiformans</name>
    <dbReference type="NCBI Taxonomy" id="209880"/>
    <lineage>
        <taxon>Bacteria</taxon>
        <taxon>Bacillati</taxon>
        <taxon>Bacillota</taxon>
        <taxon>Negativicutes</taxon>
        <taxon>Veillonellales</taxon>
        <taxon>Veillonellaceae</taxon>
        <taxon>Allisonella</taxon>
    </lineage>
</organism>
<evidence type="ECO:0000313" key="3">
    <source>
        <dbReference type="Proteomes" id="UP000199689"/>
    </source>
</evidence>
<dbReference type="AlphaFoldDB" id="A0A1G5UUU8"/>
<feature type="region of interest" description="Disordered" evidence="1">
    <location>
        <begin position="54"/>
        <end position="96"/>
    </location>
</feature>